<evidence type="ECO:0000256" key="1">
    <source>
        <dbReference type="ARBA" id="ARBA00022468"/>
    </source>
</evidence>
<dbReference type="InterPro" id="IPR000198">
    <property type="entry name" value="RhoGAP_dom"/>
</dbReference>
<reference evidence="4" key="1">
    <citation type="submission" date="2019-03" db="EMBL/GenBank/DDBJ databases">
        <title>Long read genome sequence of the mycoparasitic Pythium oligandrum ATCC 38472 isolated from sugarbeet rhizosphere.</title>
        <authorList>
            <person name="Gaulin E."/>
        </authorList>
    </citation>
    <scope>NUCLEOTIDE SEQUENCE</scope>
    <source>
        <strain evidence="4">ATCC 38472_TT</strain>
    </source>
</reference>
<evidence type="ECO:0000256" key="2">
    <source>
        <dbReference type="SAM" id="MobiDB-lite"/>
    </source>
</evidence>
<dbReference type="Pfam" id="PF00620">
    <property type="entry name" value="RhoGAP"/>
    <property type="match status" value="1"/>
</dbReference>
<dbReference type="PANTHER" id="PTHR23177:SF35">
    <property type="entry name" value="RHO GTPASE-ACTIVATING PROTEIN GACA"/>
    <property type="match status" value="1"/>
</dbReference>
<dbReference type="InterPro" id="IPR036936">
    <property type="entry name" value="CRIB_dom_sf"/>
</dbReference>
<keyword evidence="5" id="KW-1185">Reference proteome</keyword>
<feature type="region of interest" description="Disordered" evidence="2">
    <location>
        <begin position="271"/>
        <end position="313"/>
    </location>
</feature>
<dbReference type="InterPro" id="IPR008936">
    <property type="entry name" value="Rho_GTPase_activation_prot"/>
</dbReference>
<feature type="domain" description="Rho-GAP" evidence="3">
    <location>
        <begin position="397"/>
        <end position="586"/>
    </location>
</feature>
<evidence type="ECO:0000313" key="5">
    <source>
        <dbReference type="Proteomes" id="UP000794436"/>
    </source>
</evidence>
<dbReference type="GO" id="GO:0005096">
    <property type="term" value="F:GTPase activator activity"/>
    <property type="evidence" value="ECO:0007669"/>
    <property type="project" value="UniProtKB-KW"/>
</dbReference>
<evidence type="ECO:0000259" key="3">
    <source>
        <dbReference type="PROSITE" id="PS50238"/>
    </source>
</evidence>
<protein>
    <recommendedName>
        <fullName evidence="3">Rho-GAP domain-containing protein</fullName>
    </recommendedName>
</protein>
<dbReference type="Proteomes" id="UP000794436">
    <property type="component" value="Unassembled WGS sequence"/>
</dbReference>
<name>A0A8K1C6R4_PYTOL</name>
<dbReference type="Gene3D" id="3.90.810.10">
    <property type="entry name" value="CRIB domain"/>
    <property type="match status" value="1"/>
</dbReference>
<dbReference type="AlphaFoldDB" id="A0A8K1C6R4"/>
<dbReference type="Gene3D" id="1.10.555.10">
    <property type="entry name" value="Rho GTPase activation protein"/>
    <property type="match status" value="1"/>
</dbReference>
<accession>A0A8K1C6R4</accession>
<dbReference type="SUPFAM" id="SSF48350">
    <property type="entry name" value="GTPase activation domain, GAP"/>
    <property type="match status" value="1"/>
</dbReference>
<dbReference type="InterPro" id="IPR044785">
    <property type="entry name" value="RopGAP1-5"/>
</dbReference>
<evidence type="ECO:0000313" key="4">
    <source>
        <dbReference type="EMBL" id="TMW57475.1"/>
    </source>
</evidence>
<dbReference type="PROSITE" id="PS50238">
    <property type="entry name" value="RHOGAP"/>
    <property type="match status" value="1"/>
</dbReference>
<dbReference type="CDD" id="cd00159">
    <property type="entry name" value="RhoGAP"/>
    <property type="match status" value="1"/>
</dbReference>
<feature type="compositionally biased region" description="Basic and acidic residues" evidence="2">
    <location>
        <begin position="287"/>
        <end position="313"/>
    </location>
</feature>
<dbReference type="GO" id="GO:0007165">
    <property type="term" value="P:signal transduction"/>
    <property type="evidence" value="ECO:0007669"/>
    <property type="project" value="InterPro"/>
</dbReference>
<dbReference type="OrthoDB" id="185175at2759"/>
<comment type="caution">
    <text evidence="4">The sequence shown here is derived from an EMBL/GenBank/DDBJ whole genome shotgun (WGS) entry which is preliminary data.</text>
</comment>
<proteinExistence type="predicted"/>
<dbReference type="PANTHER" id="PTHR23177">
    <property type="entry name" value="MKIAA1688 PROTEIN"/>
    <property type="match status" value="1"/>
</dbReference>
<keyword evidence="1" id="KW-0343">GTPase activation</keyword>
<gene>
    <name evidence="4" type="ORF">Poli38472_003400</name>
</gene>
<organism evidence="4 5">
    <name type="scientific">Pythium oligandrum</name>
    <name type="common">Mycoparasitic fungus</name>
    <dbReference type="NCBI Taxonomy" id="41045"/>
    <lineage>
        <taxon>Eukaryota</taxon>
        <taxon>Sar</taxon>
        <taxon>Stramenopiles</taxon>
        <taxon>Oomycota</taxon>
        <taxon>Peronosporomycetes</taxon>
        <taxon>Pythiales</taxon>
        <taxon>Pythiaceae</taxon>
        <taxon>Pythium</taxon>
    </lineage>
</organism>
<dbReference type="SMART" id="SM00324">
    <property type="entry name" value="RhoGAP"/>
    <property type="match status" value="1"/>
</dbReference>
<dbReference type="EMBL" id="SPLM01000144">
    <property type="protein sequence ID" value="TMW57475.1"/>
    <property type="molecule type" value="Genomic_DNA"/>
</dbReference>
<sequence length="586" mass="65476">MSEIVVYTTIAVVYAPVEVESADEDEQLLAWQPVADGAWTQLHLFLEIERDESEDAVYPQLLRNLRLVAWVLETGKVIVNDVLSTDCVWQPVDEVLWEFQNGEGQCYGFLFRTMDQALECAHVIGKILSNVDEIRRLVMKMFQTRSTTQDFLKLLYDVGFFRLELSRRSVLIESAHAAVASLQSDLAWRHPRLPSPPVYPKEDICLCRSGSSSSVESRGSLQPAPAAAEDLPVEAGIIMQSTAKRSSNHHLLAKFSEVQIAALVATQGVQNETYSDSDSDGASSDCETNKEDSQTADGASRDTTRDPETVRIDTYEVPTPDMTSITAGEFHGDANAVAEQADTTKDPSVDDMAIASTDCISMPYKSRQELHVTYNAEYARFEGLPWAWRRLNHQFGLPLEAVPKRNVEGYSSKIPAVLHMMKECLVANNGITTEGIFRLAPDKGACAIVKQSINEGKFSGCSDVHIMSSLIKVWFRELPQSLFNTIPEKHIYSICELKKPEDVVLALQVFPLPYRDLLYWLLDLMAEVVAHQELNKMTARNMAIVISPNLFSIDSDNPMYALTMSQKVAEFTFALLNARMKCGKQE</sequence>